<dbReference type="Proteomes" id="UP000824120">
    <property type="component" value="Chromosome 1"/>
</dbReference>
<comment type="caution">
    <text evidence="1">The sequence shown here is derived from an EMBL/GenBank/DDBJ whole genome shotgun (WGS) entry which is preliminary data.</text>
</comment>
<proteinExistence type="predicted"/>
<evidence type="ECO:0000313" key="2">
    <source>
        <dbReference type="Proteomes" id="UP000824120"/>
    </source>
</evidence>
<organism evidence="1 2">
    <name type="scientific">Solanum commersonii</name>
    <name type="common">Commerson's wild potato</name>
    <name type="synonym">Commerson's nightshade</name>
    <dbReference type="NCBI Taxonomy" id="4109"/>
    <lineage>
        <taxon>Eukaryota</taxon>
        <taxon>Viridiplantae</taxon>
        <taxon>Streptophyta</taxon>
        <taxon>Embryophyta</taxon>
        <taxon>Tracheophyta</taxon>
        <taxon>Spermatophyta</taxon>
        <taxon>Magnoliopsida</taxon>
        <taxon>eudicotyledons</taxon>
        <taxon>Gunneridae</taxon>
        <taxon>Pentapetalae</taxon>
        <taxon>asterids</taxon>
        <taxon>lamiids</taxon>
        <taxon>Solanales</taxon>
        <taxon>Solanaceae</taxon>
        <taxon>Solanoideae</taxon>
        <taxon>Solaneae</taxon>
        <taxon>Solanum</taxon>
    </lineage>
</organism>
<gene>
    <name evidence="1" type="ORF">H5410_002009</name>
</gene>
<protein>
    <submittedName>
        <fullName evidence="1">Uncharacterized protein</fullName>
    </submittedName>
</protein>
<reference evidence="1 2" key="1">
    <citation type="submission" date="2020-09" db="EMBL/GenBank/DDBJ databases">
        <title>De no assembly of potato wild relative species, Solanum commersonii.</title>
        <authorList>
            <person name="Cho K."/>
        </authorList>
    </citation>
    <scope>NUCLEOTIDE SEQUENCE [LARGE SCALE GENOMIC DNA]</scope>
    <source>
        <strain evidence="1">LZ3.2</strain>
        <tissue evidence="1">Leaf</tissue>
    </source>
</reference>
<evidence type="ECO:0000313" key="1">
    <source>
        <dbReference type="EMBL" id="KAG5630292.1"/>
    </source>
</evidence>
<dbReference type="EMBL" id="JACXVP010000001">
    <property type="protein sequence ID" value="KAG5630292.1"/>
    <property type="molecule type" value="Genomic_DNA"/>
</dbReference>
<keyword evidence="2" id="KW-1185">Reference proteome</keyword>
<dbReference type="AlphaFoldDB" id="A0A9J6B0V1"/>
<name>A0A9J6B0V1_SOLCO</name>
<accession>A0A9J6B0V1</accession>
<sequence>MRQMLRLQSLVAEWMQKSTPSQRRWEAGWRDDGPEGRYINNHLDALNRESSATADHRSISTLVGDIASLRYPGR</sequence>